<evidence type="ECO:0000256" key="5">
    <source>
        <dbReference type="ARBA" id="ARBA00022723"/>
    </source>
</evidence>
<evidence type="ECO:0000256" key="9">
    <source>
        <dbReference type="RuleBase" id="RU004395"/>
    </source>
</evidence>
<dbReference type="GO" id="GO:0046872">
    <property type="term" value="F:metal ion binding"/>
    <property type="evidence" value="ECO:0007669"/>
    <property type="project" value="UniProtKB-KW"/>
</dbReference>
<feature type="binding site" evidence="8">
    <location>
        <position position="139"/>
    </location>
    <ligand>
        <name>4-CDP-2-C-methyl-D-erythritol 2-phosphate</name>
        <dbReference type="ChEBI" id="CHEBI:57919"/>
    </ligand>
</feature>
<evidence type="ECO:0000256" key="1">
    <source>
        <dbReference type="ARBA" id="ARBA00000200"/>
    </source>
</evidence>
<evidence type="ECO:0000313" key="11">
    <source>
        <dbReference type="EMBL" id="MSS83229.1"/>
    </source>
</evidence>
<feature type="binding site" evidence="8">
    <location>
        <position position="142"/>
    </location>
    <ligand>
        <name>4-CDP-2-C-methyl-D-erythritol 2-phosphate</name>
        <dbReference type="ChEBI" id="CHEBI:57919"/>
    </ligand>
</feature>
<dbReference type="Pfam" id="PF02542">
    <property type="entry name" value="YgbB"/>
    <property type="match status" value="1"/>
</dbReference>
<proteinExistence type="inferred from homology"/>
<evidence type="ECO:0000256" key="6">
    <source>
        <dbReference type="ARBA" id="ARBA00023229"/>
    </source>
</evidence>
<feature type="binding site" evidence="8">
    <location>
        <position position="10"/>
    </location>
    <ligand>
        <name>a divalent metal cation</name>
        <dbReference type="ChEBI" id="CHEBI:60240"/>
    </ligand>
</feature>
<feature type="binding site" evidence="8">
    <location>
        <begin position="37"/>
        <end position="38"/>
    </location>
    <ligand>
        <name>4-CDP-2-C-methyl-D-erythritol 2-phosphate</name>
        <dbReference type="ChEBI" id="CHEBI:57919"/>
    </ligand>
</feature>
<comment type="function">
    <text evidence="8">Involved in the biosynthesis of isopentenyl diphosphate (IPP) and dimethylallyl diphosphate (DMAPP), two major building blocks of isoprenoid compounds. Catalyzes the conversion of 4-diphosphocytidyl-2-C-methyl-D-erythritol 2-phosphate (CDP-ME2P) to 2-C-methyl-D-erythritol 2,4-cyclodiphosphate (ME-CPP) with a corresponding release of cytidine 5-monophosphate (CMP).</text>
</comment>
<dbReference type="Gene3D" id="3.30.1330.50">
    <property type="entry name" value="2-C-methyl-D-erythritol 2,4-cyclodiphosphate synthase"/>
    <property type="match status" value="1"/>
</dbReference>
<feature type="binding site" evidence="8">
    <location>
        <position position="12"/>
    </location>
    <ligand>
        <name>a divalent metal cation</name>
        <dbReference type="ChEBI" id="CHEBI:60240"/>
    </ligand>
</feature>
<dbReference type="EMBL" id="VULO01000001">
    <property type="protein sequence ID" value="MSS83229.1"/>
    <property type="molecule type" value="Genomic_DNA"/>
</dbReference>
<evidence type="ECO:0000256" key="4">
    <source>
        <dbReference type="ARBA" id="ARBA00012579"/>
    </source>
</evidence>
<dbReference type="InterPro" id="IPR003526">
    <property type="entry name" value="MECDP_synthase"/>
</dbReference>
<comment type="catalytic activity">
    <reaction evidence="1 8 9">
        <text>4-CDP-2-C-methyl-D-erythritol 2-phosphate = 2-C-methyl-D-erythritol 2,4-cyclic diphosphate + CMP</text>
        <dbReference type="Rhea" id="RHEA:23864"/>
        <dbReference type="ChEBI" id="CHEBI:57919"/>
        <dbReference type="ChEBI" id="CHEBI:58483"/>
        <dbReference type="ChEBI" id="CHEBI:60377"/>
        <dbReference type="EC" id="4.6.1.12"/>
    </reaction>
</comment>
<comment type="caution">
    <text evidence="11">The sequence shown here is derived from an EMBL/GenBank/DDBJ whole genome shotgun (WGS) entry which is preliminary data.</text>
</comment>
<comment type="subunit">
    <text evidence="8">Homotrimer.</text>
</comment>
<comment type="pathway">
    <text evidence="2 8">Isoprenoid biosynthesis; isopentenyl diphosphate biosynthesis via DXP pathway; isopentenyl diphosphate from 1-deoxy-D-xylulose 5-phosphate: step 4/6.</text>
</comment>
<evidence type="ECO:0000259" key="10">
    <source>
        <dbReference type="Pfam" id="PF02542"/>
    </source>
</evidence>
<dbReference type="HAMAP" id="MF_00107">
    <property type="entry name" value="IspF"/>
    <property type="match status" value="1"/>
</dbReference>
<dbReference type="UniPathway" id="UPA00056">
    <property type="reaction ID" value="UER00095"/>
</dbReference>
<comment type="similarity">
    <text evidence="3 8 9">Belongs to the IspF family.</text>
</comment>
<dbReference type="Proteomes" id="UP000470875">
    <property type="component" value="Unassembled WGS sequence"/>
</dbReference>
<organism evidence="11 12">
    <name type="scientific">Scrofimicrobium canadense</name>
    <dbReference type="NCBI Taxonomy" id="2652290"/>
    <lineage>
        <taxon>Bacteria</taxon>
        <taxon>Bacillati</taxon>
        <taxon>Actinomycetota</taxon>
        <taxon>Actinomycetes</taxon>
        <taxon>Actinomycetales</taxon>
        <taxon>Actinomycetaceae</taxon>
        <taxon>Scrofimicrobium</taxon>
    </lineage>
</organism>
<evidence type="ECO:0000313" key="12">
    <source>
        <dbReference type="Proteomes" id="UP000470875"/>
    </source>
</evidence>
<dbReference type="GO" id="GO:0016114">
    <property type="term" value="P:terpenoid biosynthetic process"/>
    <property type="evidence" value="ECO:0007669"/>
    <property type="project" value="InterPro"/>
</dbReference>
<dbReference type="InterPro" id="IPR020555">
    <property type="entry name" value="MECDP_synthase_CS"/>
</dbReference>
<evidence type="ECO:0000256" key="8">
    <source>
        <dbReference type="HAMAP-Rule" id="MF_00107"/>
    </source>
</evidence>
<dbReference type="PANTHER" id="PTHR43181:SF1">
    <property type="entry name" value="2-C-METHYL-D-ERYTHRITOL 2,4-CYCLODIPHOSPHATE SYNTHASE, CHLOROPLASTIC"/>
    <property type="match status" value="1"/>
</dbReference>
<protein>
    <recommendedName>
        <fullName evidence="4 8">2-C-methyl-D-erythritol 2,4-cyclodiphosphate synthase</fullName>
        <shortName evidence="8">MECDP-synthase</shortName>
        <shortName evidence="8">MECPP-synthase</shortName>
        <shortName evidence="8">MECPS</shortName>
        <ecNumber evidence="4 8">4.6.1.12</ecNumber>
    </recommendedName>
</protein>
<gene>
    <name evidence="8" type="primary">ispF</name>
    <name evidence="11" type="ORF">FYJ24_00285</name>
</gene>
<keyword evidence="6 8" id="KW-0414">Isoprene biosynthesis</keyword>
<keyword evidence="7 8" id="KW-0456">Lyase</keyword>
<keyword evidence="5 8" id="KW-0479">Metal-binding</keyword>
<comment type="cofactor">
    <cofactor evidence="8">
        <name>a divalent metal cation</name>
        <dbReference type="ChEBI" id="CHEBI:60240"/>
    </cofactor>
    <text evidence="8">Binds 1 divalent metal cation per subunit.</text>
</comment>
<dbReference type="NCBIfam" id="TIGR00151">
    <property type="entry name" value="ispF"/>
    <property type="match status" value="1"/>
</dbReference>
<dbReference type="AlphaFoldDB" id="A0A6N7VNE9"/>
<dbReference type="InterPro" id="IPR036571">
    <property type="entry name" value="MECDP_synthase_sf"/>
</dbReference>
<reference evidence="11 12" key="1">
    <citation type="submission" date="2019-08" db="EMBL/GenBank/DDBJ databases">
        <title>In-depth cultivation of the pig gut microbiome towards novel bacterial diversity and tailored functional studies.</title>
        <authorList>
            <person name="Wylensek D."/>
            <person name="Hitch T.C.A."/>
            <person name="Clavel T."/>
        </authorList>
    </citation>
    <scope>NUCLEOTIDE SEQUENCE [LARGE SCALE GENOMIC DNA]</scope>
    <source>
        <strain evidence="11 12">WB03_NA08</strain>
    </source>
</reference>
<dbReference type="PROSITE" id="PS01350">
    <property type="entry name" value="ISPF"/>
    <property type="match status" value="1"/>
</dbReference>
<dbReference type="SUPFAM" id="SSF69765">
    <property type="entry name" value="IpsF-like"/>
    <property type="match status" value="1"/>
</dbReference>
<dbReference type="GO" id="GO:0008685">
    <property type="term" value="F:2-C-methyl-D-erythritol 2,4-cyclodiphosphate synthase activity"/>
    <property type="evidence" value="ECO:0007669"/>
    <property type="project" value="UniProtKB-UniRule"/>
</dbReference>
<feature type="binding site" evidence="8">
    <location>
        <begin position="132"/>
        <end position="135"/>
    </location>
    <ligand>
        <name>4-CDP-2-C-methyl-D-erythritol 2-phosphate</name>
        <dbReference type="ChEBI" id="CHEBI:57919"/>
    </ligand>
</feature>
<feature type="binding site" evidence="8">
    <location>
        <begin position="59"/>
        <end position="61"/>
    </location>
    <ligand>
        <name>4-CDP-2-C-methyl-D-erythritol 2-phosphate</name>
        <dbReference type="ChEBI" id="CHEBI:57919"/>
    </ligand>
</feature>
<feature type="domain" description="2-C-methyl-D-erythritol 2,4-cyclodiphosphate synthase" evidence="10">
    <location>
        <begin position="3"/>
        <end position="154"/>
    </location>
</feature>
<feature type="binding site" evidence="8">
    <location>
        <begin position="10"/>
        <end position="12"/>
    </location>
    <ligand>
        <name>4-CDP-2-C-methyl-D-erythritol 2-phosphate</name>
        <dbReference type="ChEBI" id="CHEBI:57919"/>
    </ligand>
</feature>
<evidence type="ECO:0000256" key="7">
    <source>
        <dbReference type="ARBA" id="ARBA00023239"/>
    </source>
</evidence>
<dbReference type="FunFam" id="3.30.1330.50:FF:000003">
    <property type="entry name" value="2-C-methyl-D-erythritol 2,4-cyclodiphosphate synthase"/>
    <property type="match status" value="1"/>
</dbReference>
<keyword evidence="12" id="KW-1185">Reference proteome</keyword>
<feature type="site" description="Transition state stabilizer" evidence="8">
    <location>
        <position position="133"/>
    </location>
</feature>
<dbReference type="GO" id="GO:0019288">
    <property type="term" value="P:isopentenyl diphosphate biosynthetic process, methylerythritol 4-phosphate pathway"/>
    <property type="evidence" value="ECO:0007669"/>
    <property type="project" value="UniProtKB-UniRule"/>
</dbReference>
<dbReference type="CDD" id="cd00554">
    <property type="entry name" value="MECDP_synthase"/>
    <property type="match status" value="1"/>
</dbReference>
<dbReference type="PANTHER" id="PTHR43181">
    <property type="entry name" value="2-C-METHYL-D-ERYTHRITOL 2,4-CYCLODIPHOSPHATE SYNTHASE, CHLOROPLASTIC"/>
    <property type="match status" value="1"/>
</dbReference>
<feature type="site" description="Transition state stabilizer" evidence="8">
    <location>
        <position position="37"/>
    </location>
</feature>
<evidence type="ECO:0000256" key="2">
    <source>
        <dbReference type="ARBA" id="ARBA00004709"/>
    </source>
</evidence>
<name>A0A6N7VNE9_9ACTO</name>
<feature type="binding site" evidence="8">
    <location>
        <position position="45"/>
    </location>
    <ligand>
        <name>a divalent metal cation</name>
        <dbReference type="ChEBI" id="CHEBI:60240"/>
    </ligand>
</feature>
<sequence>MDIRIGQGVDVHAFSGEIGTLKLACLEWSDSPLLAGHSDGDVVAHALCDALLSAAGLGDLGSVFGVDDPRWAGASGKTLLHEALRLVRGARWNVANATVQLIGQKPRIAVRRLEAETTLSEIVGAPVSFSATTTDHLGFLGRGEGLAGLSTALLTR</sequence>
<evidence type="ECO:0000256" key="3">
    <source>
        <dbReference type="ARBA" id="ARBA00008480"/>
    </source>
</evidence>
<comment type="caution">
    <text evidence="8">Lacks conserved residue(s) required for the propagation of feature annotation.</text>
</comment>
<dbReference type="EC" id="4.6.1.12" evidence="4 8"/>
<dbReference type="RefSeq" id="WP_154542524.1">
    <property type="nucleotide sequence ID" value="NZ_VULO01000001.1"/>
</dbReference>
<accession>A0A6N7VNE9</accession>